<dbReference type="SUPFAM" id="SSF52151">
    <property type="entry name" value="FabD/lysophospholipase-like"/>
    <property type="match status" value="1"/>
</dbReference>
<dbReference type="InterPro" id="IPR049552">
    <property type="entry name" value="PKS_DH_N"/>
</dbReference>
<protein>
    <recommendedName>
        <fullName evidence="2">PKS/mFAS DH domain-containing protein</fullName>
    </recommendedName>
</protein>
<feature type="non-terminal residue" evidence="3">
    <location>
        <position position="970"/>
    </location>
</feature>
<evidence type="ECO:0000313" key="4">
    <source>
        <dbReference type="Proteomes" id="UP001233999"/>
    </source>
</evidence>
<dbReference type="InterPro" id="IPR016035">
    <property type="entry name" value="Acyl_Trfase/lysoPLipase"/>
</dbReference>
<accession>A0AAD8AJ73</accession>
<dbReference type="Pfam" id="PF21149">
    <property type="entry name" value="FAS_pseudo-KR"/>
    <property type="match status" value="1"/>
</dbReference>
<dbReference type="InterPro" id="IPR020807">
    <property type="entry name" value="PKS_DH"/>
</dbReference>
<name>A0AAD8AJ73_DIPPU</name>
<reference evidence="3" key="2">
    <citation type="submission" date="2023-05" db="EMBL/GenBank/DDBJ databases">
        <authorList>
            <person name="Fouks B."/>
        </authorList>
    </citation>
    <scope>NUCLEOTIDE SEQUENCE</scope>
    <source>
        <strain evidence="3">Stay&amp;Tobe</strain>
        <tissue evidence="3">Testes</tissue>
    </source>
</reference>
<dbReference type="EMBL" id="JASPKZ010000448">
    <property type="protein sequence ID" value="KAJ9600110.1"/>
    <property type="molecule type" value="Genomic_DNA"/>
</dbReference>
<dbReference type="InterPro" id="IPR014043">
    <property type="entry name" value="Acyl_transferase_dom"/>
</dbReference>
<dbReference type="AlphaFoldDB" id="A0AAD8AJ73"/>
<dbReference type="Gene3D" id="3.10.129.110">
    <property type="entry name" value="Polyketide synthase dehydratase"/>
    <property type="match status" value="1"/>
</dbReference>
<evidence type="ECO:0000259" key="2">
    <source>
        <dbReference type="PROSITE" id="PS52019"/>
    </source>
</evidence>
<dbReference type="SMART" id="SM00827">
    <property type="entry name" value="PKS_AT"/>
    <property type="match status" value="1"/>
</dbReference>
<dbReference type="GO" id="GO:0004312">
    <property type="term" value="F:fatty acid synthase activity"/>
    <property type="evidence" value="ECO:0007669"/>
    <property type="project" value="TreeGrafter"/>
</dbReference>
<dbReference type="InterPro" id="IPR042104">
    <property type="entry name" value="PKS_dehydratase_sf"/>
</dbReference>
<dbReference type="SMART" id="SM00826">
    <property type="entry name" value="PKS_DH"/>
    <property type="match status" value="1"/>
</dbReference>
<dbReference type="Gene3D" id="3.30.70.3290">
    <property type="match status" value="2"/>
</dbReference>
<proteinExistence type="predicted"/>
<dbReference type="Pfam" id="PF21089">
    <property type="entry name" value="PKS_DH_N"/>
    <property type="match status" value="1"/>
</dbReference>
<dbReference type="InterPro" id="IPR050091">
    <property type="entry name" value="PKS_NRPS_Biosynth_Enz"/>
</dbReference>
<feature type="region of interest" description="C-terminal hotdog fold" evidence="1">
    <location>
        <begin position="533"/>
        <end position="665"/>
    </location>
</feature>
<sequence>LLLDDDENPNCQQFESRPVDAEFVYLMQDVQQFEIPGHIFRGYTLLTGDKNKKRGIEYYPGFKRPVWFVFSGMGSQWQGMGKSLFKIPIFAAAIDRCQRALKPYGIDLINIITTNDPKIFDNIINCFVGIAACQIGLVDILKALEIEADGIIGHSVGELGCAYADGCFTPEQMILAAYFRGLASVETKLIKGLMAAVALGANEIRKLCHLIFKWLAIMDLISNGIFAKEVNCANIAYHSKYIATCGPALLKYLKKVIPNPKPRSSRWISSSVPESAWDSALAKTCSAEYHTNNLLSPVLFEEASQHIPRDAITIEIAPHGLLQAILTRSLPKNVTNVALTHRGHPDLIQYVQNILLYELGLQPNLTTLYPKIQYPVSRGTPMISPLIRWEHSEDWYVTTYRMQEKVKSGERSVLITLDDEELEYISGHVIDGRILFPATGYIALVWESVGLLHGQLYTDLSVVFENVQFHRATNIPKDGSVELFVMVQKGSGKFEIAEGGTAVMSGLVRVPENVTRETVHLDPPACEDNSEESIELTSKDIYKELRLRGYNYQGLFRSLVSVAPNGKSGLIRWSNNWVAFMDNMLQIQILQEDTRGLFVPTSIEKLTIDTKKHIGLIQELQATTEGNPELPIHVYTDLNIIRCGGVDVRGLKASAISKRKPLGEPVLEKHVFVSHDEPEELDLISSLRACVHIVLENQQEINVKTVELYKQDFSFISPEIALILGDLPLIQANVTLLANPNDPVFEGLQSEGFKIEDNKLSGEQNCLLIIIPNGLSNTDFLQTAINSLTDGGFIIAREKLNAEINLNIHMGLEIVFEKRSDTILFVLLNSHELKLDSPVVIHVTSNNYDWLPQVQAAIADNNSKLVYMVAEKEPLNGILGLVNCIRKEPGGSKVRCVFILDETAPDFDINLPFYAEQLRKNLAMNTLSNGKWGSYRHIKLSNSSNILVPHAYANVLQRGDLSTLNGLKET</sequence>
<dbReference type="GO" id="GO:0006633">
    <property type="term" value="P:fatty acid biosynthetic process"/>
    <property type="evidence" value="ECO:0007669"/>
    <property type="project" value="TreeGrafter"/>
</dbReference>
<feature type="active site" description="Proton acceptor; for dehydratase activity" evidence="1">
    <location>
        <position position="428"/>
    </location>
</feature>
<dbReference type="InterPro" id="IPR049391">
    <property type="entry name" value="FAS_pseudo-KR"/>
</dbReference>
<dbReference type="InterPro" id="IPR049900">
    <property type="entry name" value="PKS_mFAS_DH"/>
</dbReference>
<comment type="caution">
    <text evidence="3">The sequence shown here is derived from an EMBL/GenBank/DDBJ whole genome shotgun (WGS) entry which is preliminary data.</text>
</comment>
<dbReference type="Pfam" id="PF00698">
    <property type="entry name" value="Acyl_transf_1"/>
    <property type="match status" value="2"/>
</dbReference>
<feature type="active site" description="Proton donor; for dehydratase activity" evidence="1">
    <location>
        <position position="582"/>
    </location>
</feature>
<dbReference type="Proteomes" id="UP001233999">
    <property type="component" value="Unassembled WGS sequence"/>
</dbReference>
<keyword evidence="4" id="KW-1185">Reference proteome</keyword>
<dbReference type="Gene3D" id="1.10.287.1960">
    <property type="match status" value="1"/>
</dbReference>
<dbReference type="InterPro" id="IPR001227">
    <property type="entry name" value="Ac_transferase_dom_sf"/>
</dbReference>
<reference evidence="3" key="1">
    <citation type="journal article" date="2023" name="IScience">
        <title>Live-bearing cockroach genome reveals convergent evolutionary mechanisms linked to viviparity in insects and beyond.</title>
        <authorList>
            <person name="Fouks B."/>
            <person name="Harrison M.C."/>
            <person name="Mikhailova A.A."/>
            <person name="Marchal E."/>
            <person name="English S."/>
            <person name="Carruthers M."/>
            <person name="Jennings E.C."/>
            <person name="Chiamaka E.L."/>
            <person name="Frigard R.A."/>
            <person name="Pippel M."/>
            <person name="Attardo G.M."/>
            <person name="Benoit J.B."/>
            <person name="Bornberg-Bauer E."/>
            <person name="Tobe S.S."/>
        </authorList>
    </citation>
    <scope>NUCLEOTIDE SEQUENCE</scope>
    <source>
        <strain evidence="3">Stay&amp;Tobe</strain>
    </source>
</reference>
<feature type="domain" description="PKS/mFAS DH" evidence="2">
    <location>
        <begin position="391"/>
        <end position="665"/>
    </location>
</feature>
<gene>
    <name evidence="3" type="ORF">L9F63_009586</name>
</gene>
<dbReference type="PANTHER" id="PTHR43775:SF23">
    <property type="entry name" value="FATTY ACID SYNTHASE 3"/>
    <property type="match status" value="1"/>
</dbReference>
<evidence type="ECO:0000313" key="3">
    <source>
        <dbReference type="EMBL" id="KAJ9600110.1"/>
    </source>
</evidence>
<evidence type="ECO:0000256" key="1">
    <source>
        <dbReference type="PROSITE-ProRule" id="PRU01363"/>
    </source>
</evidence>
<dbReference type="Gene3D" id="3.90.180.10">
    <property type="entry name" value="Medium-chain alcohol dehydrogenases, catalytic domain"/>
    <property type="match status" value="1"/>
</dbReference>
<dbReference type="PROSITE" id="PS52019">
    <property type="entry name" value="PKS_MFAS_DH"/>
    <property type="match status" value="1"/>
</dbReference>
<organism evidence="3 4">
    <name type="scientific">Diploptera punctata</name>
    <name type="common">Pacific beetle cockroach</name>
    <dbReference type="NCBI Taxonomy" id="6984"/>
    <lineage>
        <taxon>Eukaryota</taxon>
        <taxon>Metazoa</taxon>
        <taxon>Ecdysozoa</taxon>
        <taxon>Arthropoda</taxon>
        <taxon>Hexapoda</taxon>
        <taxon>Insecta</taxon>
        <taxon>Pterygota</taxon>
        <taxon>Neoptera</taxon>
        <taxon>Polyneoptera</taxon>
        <taxon>Dictyoptera</taxon>
        <taxon>Blattodea</taxon>
        <taxon>Blaberoidea</taxon>
        <taxon>Blaberidae</taxon>
        <taxon>Diplopterinae</taxon>
        <taxon>Diploptera</taxon>
    </lineage>
</organism>
<dbReference type="Gene3D" id="3.40.366.10">
    <property type="entry name" value="Malonyl-Coenzyme A Acyl Carrier Protein, domain 2"/>
    <property type="match status" value="1"/>
</dbReference>
<dbReference type="Gene3D" id="3.40.50.720">
    <property type="entry name" value="NAD(P)-binding Rossmann-like Domain"/>
    <property type="match status" value="1"/>
</dbReference>
<feature type="region of interest" description="N-terminal hotdog fold" evidence="1">
    <location>
        <begin position="391"/>
        <end position="515"/>
    </location>
</feature>
<dbReference type="PANTHER" id="PTHR43775">
    <property type="entry name" value="FATTY ACID SYNTHASE"/>
    <property type="match status" value="1"/>
</dbReference>